<evidence type="ECO:0000313" key="2">
    <source>
        <dbReference type="Proteomes" id="UP001281147"/>
    </source>
</evidence>
<organism evidence="1 2">
    <name type="scientific">Vermiconidia calcicola</name>
    <dbReference type="NCBI Taxonomy" id="1690605"/>
    <lineage>
        <taxon>Eukaryota</taxon>
        <taxon>Fungi</taxon>
        <taxon>Dikarya</taxon>
        <taxon>Ascomycota</taxon>
        <taxon>Pezizomycotina</taxon>
        <taxon>Dothideomycetes</taxon>
        <taxon>Dothideomycetidae</taxon>
        <taxon>Mycosphaerellales</taxon>
        <taxon>Extremaceae</taxon>
        <taxon>Vermiconidia</taxon>
    </lineage>
</organism>
<name>A0ACC3P0J0_9PEZI</name>
<protein>
    <submittedName>
        <fullName evidence="1">Uncharacterized protein</fullName>
    </submittedName>
</protein>
<reference evidence="1" key="1">
    <citation type="submission" date="2023-07" db="EMBL/GenBank/DDBJ databases">
        <title>Black Yeasts Isolated from many extreme environments.</title>
        <authorList>
            <person name="Coleine C."/>
            <person name="Stajich J.E."/>
            <person name="Selbmann L."/>
        </authorList>
    </citation>
    <scope>NUCLEOTIDE SEQUENCE</scope>
    <source>
        <strain evidence="1">CCFEE 5714</strain>
    </source>
</reference>
<dbReference type="EMBL" id="JAUTXU010000002">
    <property type="protein sequence ID" value="KAK3725509.1"/>
    <property type="molecule type" value="Genomic_DNA"/>
</dbReference>
<sequence length="127" mass="14599">MAAIFIVAGMAIAEKVEKKKEAKRQKKAKDEARYRELQIETNRRLTRKESGNDATQDTFIENPEDLDDGEDSMNLRQSVSDTSPPPYEDAVQVGERREREWQAQMQRRRSSVNSNRSNSAVHAMRMG</sequence>
<proteinExistence type="predicted"/>
<evidence type="ECO:0000313" key="1">
    <source>
        <dbReference type="EMBL" id="KAK3725509.1"/>
    </source>
</evidence>
<gene>
    <name evidence="1" type="ORF">LTR37_000479</name>
</gene>
<dbReference type="Proteomes" id="UP001281147">
    <property type="component" value="Unassembled WGS sequence"/>
</dbReference>
<accession>A0ACC3P0J0</accession>
<keyword evidence="2" id="KW-1185">Reference proteome</keyword>
<comment type="caution">
    <text evidence="1">The sequence shown here is derived from an EMBL/GenBank/DDBJ whole genome shotgun (WGS) entry which is preliminary data.</text>
</comment>